<dbReference type="RefSeq" id="WP_214175134.1">
    <property type="nucleotide sequence ID" value="NZ_JAHCVK010000002.1"/>
</dbReference>
<sequence length="311" mass="36012">MYTVREMYFGTREEFDYFQCLQCGCLQIAALPHDMSGFYPDGYYSFTAIDEASPGKKLRRFISRKRNEYALFRRGLVGRLLYALRRPVMPFESLHEVQGLKDKTVLDVGCGSGEFAHYLTELGIHIIGIDPFVRQDILYNNGLKILKKSLVDFSKETERLFDLIMFNHSFEHMPDPQETLHAASILLQHTGTIIIRIPTVSSYAWEHYRTNWVQLDAPRHLFLHSVESMRILAAHAGLVVSGIRYDSDELQFCGSEQYLKDIPLTSPHSYRICKESALFSKKDMERYKKQAAELNKQNRGDMAAFYLTKRP</sequence>
<dbReference type="GO" id="GO:0032259">
    <property type="term" value="P:methylation"/>
    <property type="evidence" value="ECO:0007669"/>
    <property type="project" value="UniProtKB-KW"/>
</dbReference>
<keyword evidence="1" id="KW-0489">Methyltransferase</keyword>
<protein>
    <submittedName>
        <fullName evidence="1">Methyltransferase domain-containing protein</fullName>
    </submittedName>
</protein>
<dbReference type="Pfam" id="PF13489">
    <property type="entry name" value="Methyltransf_23"/>
    <property type="match status" value="1"/>
</dbReference>
<dbReference type="SUPFAM" id="SSF53335">
    <property type="entry name" value="S-adenosyl-L-methionine-dependent methyltransferases"/>
    <property type="match status" value="1"/>
</dbReference>
<dbReference type="Proteomes" id="UP000756860">
    <property type="component" value="Unassembled WGS sequence"/>
</dbReference>
<proteinExistence type="predicted"/>
<dbReference type="PANTHER" id="PTHR43861:SF6">
    <property type="entry name" value="METHYLTRANSFERASE TYPE 11"/>
    <property type="match status" value="1"/>
</dbReference>
<keyword evidence="1" id="KW-0808">Transferase</keyword>
<accession>A0ABS5SCP9</accession>
<name>A0ABS5SCP9_9BACT</name>
<comment type="caution">
    <text evidence="1">The sequence shown here is derived from an EMBL/GenBank/DDBJ whole genome shotgun (WGS) entry which is preliminary data.</text>
</comment>
<evidence type="ECO:0000313" key="1">
    <source>
        <dbReference type="EMBL" id="MBT0653154.1"/>
    </source>
</evidence>
<dbReference type="EMBL" id="JAHCVK010000002">
    <property type="protein sequence ID" value="MBT0653154.1"/>
    <property type="molecule type" value="Genomic_DNA"/>
</dbReference>
<evidence type="ECO:0000313" key="2">
    <source>
        <dbReference type="Proteomes" id="UP000756860"/>
    </source>
</evidence>
<dbReference type="PANTHER" id="PTHR43861">
    <property type="entry name" value="TRANS-ACONITATE 2-METHYLTRANSFERASE-RELATED"/>
    <property type="match status" value="1"/>
</dbReference>
<organism evidence="1 2">
    <name type="scientific">Geomobilimonas luticola</name>
    <dbReference type="NCBI Taxonomy" id="1114878"/>
    <lineage>
        <taxon>Bacteria</taxon>
        <taxon>Pseudomonadati</taxon>
        <taxon>Thermodesulfobacteriota</taxon>
        <taxon>Desulfuromonadia</taxon>
        <taxon>Geobacterales</taxon>
        <taxon>Geobacteraceae</taxon>
        <taxon>Geomobilimonas</taxon>
    </lineage>
</organism>
<dbReference type="GO" id="GO:0008168">
    <property type="term" value="F:methyltransferase activity"/>
    <property type="evidence" value="ECO:0007669"/>
    <property type="project" value="UniProtKB-KW"/>
</dbReference>
<dbReference type="InterPro" id="IPR029063">
    <property type="entry name" value="SAM-dependent_MTases_sf"/>
</dbReference>
<dbReference type="CDD" id="cd02440">
    <property type="entry name" value="AdoMet_MTases"/>
    <property type="match status" value="1"/>
</dbReference>
<gene>
    <name evidence="1" type="ORF">KI810_08815</name>
</gene>
<keyword evidence="2" id="KW-1185">Reference proteome</keyword>
<dbReference type="Gene3D" id="3.40.50.150">
    <property type="entry name" value="Vaccinia Virus protein VP39"/>
    <property type="match status" value="1"/>
</dbReference>
<reference evidence="1 2" key="1">
    <citation type="submission" date="2021-05" db="EMBL/GenBank/DDBJ databases">
        <title>The draft genome of Geobacter luticola JCM 17780.</title>
        <authorList>
            <person name="Xu Z."/>
            <person name="Masuda Y."/>
            <person name="Itoh H."/>
            <person name="Senoo K."/>
        </authorList>
    </citation>
    <scope>NUCLEOTIDE SEQUENCE [LARGE SCALE GENOMIC DNA]</scope>
    <source>
        <strain evidence="1 2">JCM 17780</strain>
    </source>
</reference>